<proteinExistence type="predicted"/>
<dbReference type="OrthoDB" id="428577at2759"/>
<protein>
    <recommendedName>
        <fullName evidence="3">Ubiquitin-like domain-containing protein</fullName>
    </recommendedName>
</protein>
<sequence>MEVTVQEDTGKIFKISNLQEKAAIFDLRRRIQQEKGYRLDQQILKIGQHFLSDMMNICQLPTDESFRSPEIAVNFEDKQRIIVLRMCKRKFLLNLRIQDPNNKFSEISMELYSSCTVHSLKQIVTDMTKIKISEQVISNRKDILADDKYIFHYVPLTPYLQEENKITDNNIDNFNTGIIEEELMQLNGDNQKQPGTNVVTSGNGGALPKFELSLVVKKFNPLNNRISVGLDFTFNSLRNVKRVNWQENAPWFRESQDGLNWLCYCKNSKCAAHHQLVVVPRGFSLFKLSKELRDNIVCPVCKQKDFDLRNVGFVNCEWALKGKLYNKDDSRVFAEGKTYDGKLYTFKETNYGKAFESLEIMVKRVKEAMIVNDSHVYSESSCRTGSNQSDVQKNPTLEKLQQKQLKIQGETNLQIVLDEKKKGQQFTTVQAKKFRSIQQPNQPKENNPQSNWKNFAKCNACCADDMNQNLDDQKKTQDDKNNQQSQIVENGEEQKKCVIF</sequence>
<dbReference type="InParanoid" id="A0A078A9P6"/>
<evidence type="ECO:0000313" key="1">
    <source>
        <dbReference type="EMBL" id="CDW78307.1"/>
    </source>
</evidence>
<dbReference type="CDD" id="cd17039">
    <property type="entry name" value="Ubl_ubiquitin_like"/>
    <property type="match status" value="1"/>
</dbReference>
<keyword evidence="2" id="KW-1185">Reference proteome</keyword>
<reference evidence="1 2" key="1">
    <citation type="submission" date="2014-06" db="EMBL/GenBank/DDBJ databases">
        <authorList>
            <person name="Swart Estienne"/>
        </authorList>
    </citation>
    <scope>NUCLEOTIDE SEQUENCE [LARGE SCALE GENOMIC DNA]</scope>
    <source>
        <strain evidence="1 2">130c</strain>
    </source>
</reference>
<organism evidence="1 2">
    <name type="scientific">Stylonychia lemnae</name>
    <name type="common">Ciliate</name>
    <dbReference type="NCBI Taxonomy" id="5949"/>
    <lineage>
        <taxon>Eukaryota</taxon>
        <taxon>Sar</taxon>
        <taxon>Alveolata</taxon>
        <taxon>Ciliophora</taxon>
        <taxon>Intramacronucleata</taxon>
        <taxon>Spirotrichea</taxon>
        <taxon>Stichotrichia</taxon>
        <taxon>Sporadotrichida</taxon>
        <taxon>Oxytrichidae</taxon>
        <taxon>Stylonychinae</taxon>
        <taxon>Stylonychia</taxon>
    </lineage>
</organism>
<dbReference type="Proteomes" id="UP000039865">
    <property type="component" value="Unassembled WGS sequence"/>
</dbReference>
<name>A0A078A9P6_STYLE</name>
<evidence type="ECO:0008006" key="3">
    <source>
        <dbReference type="Google" id="ProtNLM"/>
    </source>
</evidence>
<dbReference type="SUPFAM" id="SSF54236">
    <property type="entry name" value="Ubiquitin-like"/>
    <property type="match status" value="1"/>
</dbReference>
<evidence type="ECO:0000313" key="2">
    <source>
        <dbReference type="Proteomes" id="UP000039865"/>
    </source>
</evidence>
<dbReference type="EMBL" id="CCKQ01006970">
    <property type="protein sequence ID" value="CDW78307.1"/>
    <property type="molecule type" value="Genomic_DNA"/>
</dbReference>
<dbReference type="InterPro" id="IPR029071">
    <property type="entry name" value="Ubiquitin-like_domsf"/>
</dbReference>
<gene>
    <name evidence="1" type="primary">Contig14675.g15632</name>
    <name evidence="1" type="ORF">STYLEM_7283</name>
</gene>
<accession>A0A078A9P6</accession>
<dbReference type="AlphaFoldDB" id="A0A078A9P6"/>